<keyword evidence="2" id="KW-1185">Reference proteome</keyword>
<accession>A0A284RH40</accession>
<evidence type="ECO:0000313" key="1">
    <source>
        <dbReference type="EMBL" id="SJL08076.1"/>
    </source>
</evidence>
<dbReference type="AlphaFoldDB" id="A0A284RH40"/>
<dbReference type="OrthoDB" id="10657690at2759"/>
<reference evidence="2" key="1">
    <citation type="journal article" date="2017" name="Nat. Ecol. Evol.">
        <title>Genome expansion and lineage-specific genetic innovations in the forest pathogenic fungi Armillaria.</title>
        <authorList>
            <person name="Sipos G."/>
            <person name="Prasanna A.N."/>
            <person name="Walter M.C."/>
            <person name="O'Connor E."/>
            <person name="Balint B."/>
            <person name="Krizsan K."/>
            <person name="Kiss B."/>
            <person name="Hess J."/>
            <person name="Varga T."/>
            <person name="Slot J."/>
            <person name="Riley R."/>
            <person name="Boka B."/>
            <person name="Rigling D."/>
            <person name="Barry K."/>
            <person name="Lee J."/>
            <person name="Mihaltcheva S."/>
            <person name="LaButti K."/>
            <person name="Lipzen A."/>
            <person name="Waldron R."/>
            <person name="Moloney N.M."/>
            <person name="Sperisen C."/>
            <person name="Kredics L."/>
            <person name="Vagvoelgyi C."/>
            <person name="Patrignani A."/>
            <person name="Fitzpatrick D."/>
            <person name="Nagy I."/>
            <person name="Doyle S."/>
            <person name="Anderson J.B."/>
            <person name="Grigoriev I.V."/>
            <person name="Gueldener U."/>
            <person name="Muensterkoetter M."/>
            <person name="Nagy L.G."/>
        </authorList>
    </citation>
    <scope>NUCLEOTIDE SEQUENCE [LARGE SCALE GENOMIC DNA]</scope>
    <source>
        <strain evidence="2">C18/9</strain>
    </source>
</reference>
<organism evidence="1 2">
    <name type="scientific">Armillaria ostoyae</name>
    <name type="common">Armillaria root rot fungus</name>
    <dbReference type="NCBI Taxonomy" id="47428"/>
    <lineage>
        <taxon>Eukaryota</taxon>
        <taxon>Fungi</taxon>
        <taxon>Dikarya</taxon>
        <taxon>Basidiomycota</taxon>
        <taxon>Agaricomycotina</taxon>
        <taxon>Agaricomycetes</taxon>
        <taxon>Agaricomycetidae</taxon>
        <taxon>Agaricales</taxon>
        <taxon>Marasmiineae</taxon>
        <taxon>Physalacriaceae</taxon>
        <taxon>Armillaria</taxon>
    </lineage>
</organism>
<proteinExistence type="predicted"/>
<name>A0A284RH40_ARMOS</name>
<dbReference type="Proteomes" id="UP000219338">
    <property type="component" value="Unassembled WGS sequence"/>
</dbReference>
<protein>
    <submittedName>
        <fullName evidence="1">Uncharacterized protein</fullName>
    </submittedName>
</protein>
<sequence length="248" mass="28323">MALKNGQDRVISLVRRIRCLEFFSFSTQPPWRTQSCSSAGIDNGNFLYWLQQVFRGKSNYTSPRSFALSYGVPRQPRDLTAELSTFSLVFKILFPRTFTLVLPSSAICFFLPRVFPSSAISSSLERPQHQNAVLNLHRDIPHPRKRDVWVPGDGCESGQHRRIQNVWNPYSDVQPRTGGSLFASNLDAGTPPLPFRSFLWKFPPSTSSVSPPTTSLANTTGINLNIWYQDYAKMSRRIAFQRPRYRDM</sequence>
<evidence type="ECO:0000313" key="2">
    <source>
        <dbReference type="Proteomes" id="UP000219338"/>
    </source>
</evidence>
<dbReference type="EMBL" id="FUEG01000009">
    <property type="protein sequence ID" value="SJL08076.1"/>
    <property type="molecule type" value="Genomic_DNA"/>
</dbReference>
<gene>
    <name evidence="1" type="ORF">ARMOST_11437</name>
</gene>